<comment type="caution">
    <text evidence="2">The sequence shown here is derived from an EMBL/GenBank/DDBJ whole genome shotgun (WGS) entry which is preliminary data.</text>
</comment>
<gene>
    <name evidence="2" type="ORF">GCM10007416_07090</name>
</gene>
<dbReference type="RefSeq" id="WP_188429936.1">
    <property type="nucleotide sequence ID" value="NZ_BMEX01000002.1"/>
</dbReference>
<evidence type="ECO:0000313" key="3">
    <source>
        <dbReference type="Proteomes" id="UP000617979"/>
    </source>
</evidence>
<proteinExistence type="predicted"/>
<keyword evidence="3" id="KW-1185">Reference proteome</keyword>
<organism evidence="2 3">
    <name type="scientific">Kroppenstedtia guangzhouensis</name>
    <dbReference type="NCBI Taxonomy" id="1274356"/>
    <lineage>
        <taxon>Bacteria</taxon>
        <taxon>Bacillati</taxon>
        <taxon>Bacillota</taxon>
        <taxon>Bacilli</taxon>
        <taxon>Bacillales</taxon>
        <taxon>Thermoactinomycetaceae</taxon>
        <taxon>Kroppenstedtia</taxon>
    </lineage>
</organism>
<dbReference type="Proteomes" id="UP000617979">
    <property type="component" value="Unassembled WGS sequence"/>
</dbReference>
<sequence length="75" mass="8460">MERETDLTHRSREAGVLRRKDKLFADVQTQGIETGEPVTGHIFYYPTGSDERKRGGILNSTNPEPQNPPDESGYL</sequence>
<reference evidence="3" key="1">
    <citation type="journal article" date="2019" name="Int. J. Syst. Evol. Microbiol.">
        <title>The Global Catalogue of Microorganisms (GCM) 10K type strain sequencing project: providing services to taxonomists for standard genome sequencing and annotation.</title>
        <authorList>
            <consortium name="The Broad Institute Genomics Platform"/>
            <consortium name="The Broad Institute Genome Sequencing Center for Infectious Disease"/>
            <person name="Wu L."/>
            <person name="Ma J."/>
        </authorList>
    </citation>
    <scope>NUCLEOTIDE SEQUENCE [LARGE SCALE GENOMIC DNA]</scope>
    <source>
        <strain evidence="3">CGMCC 1.12404</strain>
    </source>
</reference>
<feature type="region of interest" description="Disordered" evidence="1">
    <location>
        <begin position="38"/>
        <end position="75"/>
    </location>
</feature>
<dbReference type="EMBL" id="BMEX01000002">
    <property type="protein sequence ID" value="GGA36741.1"/>
    <property type="molecule type" value="Genomic_DNA"/>
</dbReference>
<name>A0ABQ1G3D8_9BACL</name>
<evidence type="ECO:0000313" key="2">
    <source>
        <dbReference type="EMBL" id="GGA36741.1"/>
    </source>
</evidence>
<protein>
    <submittedName>
        <fullName evidence="2">Uncharacterized protein</fullName>
    </submittedName>
</protein>
<evidence type="ECO:0000256" key="1">
    <source>
        <dbReference type="SAM" id="MobiDB-lite"/>
    </source>
</evidence>
<accession>A0ABQ1G3D8</accession>